<dbReference type="RefSeq" id="WP_267849570.1">
    <property type="nucleotide sequence ID" value="NZ_JAPMXC010000011.1"/>
</dbReference>
<dbReference type="InterPro" id="IPR016181">
    <property type="entry name" value="Acyl_CoA_acyltransferase"/>
</dbReference>
<dbReference type="EMBL" id="JAPMXC010000011">
    <property type="protein sequence ID" value="MCY0389639.1"/>
    <property type="molecule type" value="Genomic_DNA"/>
</dbReference>
<keyword evidence="3" id="KW-1185">Reference proteome</keyword>
<dbReference type="InterPro" id="IPR000182">
    <property type="entry name" value="GNAT_dom"/>
</dbReference>
<dbReference type="Gene3D" id="3.40.630.30">
    <property type="match status" value="1"/>
</dbReference>
<dbReference type="GO" id="GO:0016746">
    <property type="term" value="F:acyltransferase activity"/>
    <property type="evidence" value="ECO:0007669"/>
    <property type="project" value="UniProtKB-KW"/>
</dbReference>
<dbReference type="PROSITE" id="PS51186">
    <property type="entry name" value="GNAT"/>
    <property type="match status" value="1"/>
</dbReference>
<dbReference type="NCBIfam" id="TIGR04045">
    <property type="entry name" value="MSMEG_0567_GNAT"/>
    <property type="match status" value="1"/>
</dbReference>
<evidence type="ECO:0000313" key="2">
    <source>
        <dbReference type="EMBL" id="MCY0389639.1"/>
    </source>
</evidence>
<dbReference type="SUPFAM" id="SSF55729">
    <property type="entry name" value="Acyl-CoA N-acyltransferases (Nat)"/>
    <property type="match status" value="1"/>
</dbReference>
<keyword evidence="2" id="KW-0012">Acyltransferase</keyword>
<organism evidence="2 3">
    <name type="scientific">Robbsia betulipollinis</name>
    <dbReference type="NCBI Taxonomy" id="2981849"/>
    <lineage>
        <taxon>Bacteria</taxon>
        <taxon>Pseudomonadati</taxon>
        <taxon>Pseudomonadota</taxon>
        <taxon>Betaproteobacteria</taxon>
        <taxon>Burkholderiales</taxon>
        <taxon>Burkholderiaceae</taxon>
        <taxon>Robbsia</taxon>
    </lineage>
</organism>
<name>A0ABT3ZSU1_9BURK</name>
<evidence type="ECO:0000259" key="1">
    <source>
        <dbReference type="PROSITE" id="PS51186"/>
    </source>
</evidence>
<proteinExistence type="predicted"/>
<dbReference type="CDD" id="cd04301">
    <property type="entry name" value="NAT_SF"/>
    <property type="match status" value="1"/>
</dbReference>
<comment type="caution">
    <text evidence="2">The sequence shown here is derived from an EMBL/GenBank/DDBJ whole genome shotgun (WGS) entry which is preliminary data.</text>
</comment>
<dbReference type="Pfam" id="PF00583">
    <property type="entry name" value="Acetyltransf_1"/>
    <property type="match status" value="1"/>
</dbReference>
<keyword evidence="2" id="KW-0808">Transferase</keyword>
<accession>A0ABT3ZSU1</accession>
<protein>
    <submittedName>
        <fullName evidence="2">GNAT family N-acetyltransferase</fullName>
        <ecNumber evidence="2">2.3.1.-</ecNumber>
    </submittedName>
</protein>
<evidence type="ECO:0000313" key="3">
    <source>
        <dbReference type="Proteomes" id="UP001082899"/>
    </source>
</evidence>
<reference evidence="2" key="1">
    <citation type="submission" date="2022-11" db="EMBL/GenBank/DDBJ databases">
        <title>Robbsia betulipollinis sp. nov., isolated from pollen of birch (Betula pendula).</title>
        <authorList>
            <person name="Shi H."/>
            <person name="Ambika Manirajan B."/>
            <person name="Ratering S."/>
            <person name="Geissler-Plaum R."/>
            <person name="Schnell S."/>
        </authorList>
    </citation>
    <scope>NUCLEOTIDE SEQUENCE</scope>
    <source>
        <strain evidence="2">Bb-Pol-6</strain>
    </source>
</reference>
<feature type="domain" description="N-acetyltransferase" evidence="1">
    <location>
        <begin position="12"/>
        <end position="173"/>
    </location>
</feature>
<sequence>MLIEPVADYIHTEFRVKFALGQWERDQAFRLRRRVFCVEQRLFDDIDGAGDRDAIDARATPIVAFACLAGMPEQIAGTVRIDEREPGVWHGSRLAIHPAFRGHAGLAAALIRLAVTSAHARGCTRFLAQVQSQNARLFRRLHWRTLNEISVHGRPHHLMQADLAHYPPFARGADGVVTRGR</sequence>
<dbReference type="InterPro" id="IPR024035">
    <property type="entry name" value="MSMEG_0567_GNAT"/>
</dbReference>
<gene>
    <name evidence="2" type="ORF">OVY01_21055</name>
</gene>
<dbReference type="EC" id="2.3.1.-" evidence="2"/>
<dbReference type="Proteomes" id="UP001082899">
    <property type="component" value="Unassembled WGS sequence"/>
</dbReference>